<gene>
    <name evidence="2" type="ORF">AVEN_34250_1</name>
</gene>
<dbReference type="AlphaFoldDB" id="A0A4Y2MP03"/>
<organism evidence="2 3">
    <name type="scientific">Araneus ventricosus</name>
    <name type="common">Orbweaver spider</name>
    <name type="synonym">Epeira ventricosa</name>
    <dbReference type="NCBI Taxonomy" id="182803"/>
    <lineage>
        <taxon>Eukaryota</taxon>
        <taxon>Metazoa</taxon>
        <taxon>Ecdysozoa</taxon>
        <taxon>Arthropoda</taxon>
        <taxon>Chelicerata</taxon>
        <taxon>Arachnida</taxon>
        <taxon>Araneae</taxon>
        <taxon>Araneomorphae</taxon>
        <taxon>Entelegynae</taxon>
        <taxon>Araneoidea</taxon>
        <taxon>Araneidae</taxon>
        <taxon>Araneus</taxon>
    </lineage>
</organism>
<dbReference type="EMBL" id="BGPR01007506">
    <property type="protein sequence ID" value="GBN27356.1"/>
    <property type="molecule type" value="Genomic_DNA"/>
</dbReference>
<keyword evidence="3" id="KW-1185">Reference proteome</keyword>
<dbReference type="Proteomes" id="UP000499080">
    <property type="component" value="Unassembled WGS sequence"/>
</dbReference>
<evidence type="ECO:0000313" key="3">
    <source>
        <dbReference type="Proteomes" id="UP000499080"/>
    </source>
</evidence>
<accession>A0A4Y2MP03</accession>
<evidence type="ECO:0000313" key="2">
    <source>
        <dbReference type="EMBL" id="GBN27356.1"/>
    </source>
</evidence>
<proteinExistence type="predicted"/>
<name>A0A4Y2MP03_ARAVE</name>
<sequence length="139" mass="15844">MALHILVAPHFLKQRANRSSRKTVKARIKNLEILSLKWPIAQLLRECLPFRLLMDPGQNEWITDRRVTGKSSAKDALPKIIPSSSRRVYRRNRKHLIPSPDFHPEPGQRMTLMSRDTNTPADADPGCPPPIIIVSKDLP</sequence>
<feature type="region of interest" description="Disordered" evidence="1">
    <location>
        <begin position="95"/>
        <end position="129"/>
    </location>
</feature>
<evidence type="ECO:0000256" key="1">
    <source>
        <dbReference type="SAM" id="MobiDB-lite"/>
    </source>
</evidence>
<comment type="caution">
    <text evidence="2">The sequence shown here is derived from an EMBL/GenBank/DDBJ whole genome shotgun (WGS) entry which is preliminary data.</text>
</comment>
<protein>
    <submittedName>
        <fullName evidence="2">Uncharacterized protein</fullName>
    </submittedName>
</protein>
<reference evidence="2 3" key="1">
    <citation type="journal article" date="2019" name="Sci. Rep.">
        <title>Orb-weaving spider Araneus ventricosus genome elucidates the spidroin gene catalogue.</title>
        <authorList>
            <person name="Kono N."/>
            <person name="Nakamura H."/>
            <person name="Ohtoshi R."/>
            <person name="Moran D.A.P."/>
            <person name="Shinohara A."/>
            <person name="Yoshida Y."/>
            <person name="Fujiwara M."/>
            <person name="Mori M."/>
            <person name="Tomita M."/>
            <person name="Arakawa K."/>
        </authorList>
    </citation>
    <scope>NUCLEOTIDE SEQUENCE [LARGE SCALE GENOMIC DNA]</scope>
</reference>